<keyword evidence="3" id="KW-1185">Reference proteome</keyword>
<reference evidence="2 3" key="1">
    <citation type="submission" date="2018-08" db="EMBL/GenBank/DDBJ databases">
        <title>Genomic Encyclopedia of Archaeal and Bacterial Type Strains, Phase II (KMG-II): from individual species to whole genera.</title>
        <authorList>
            <person name="Goeker M."/>
        </authorList>
    </citation>
    <scope>NUCLEOTIDE SEQUENCE [LARGE SCALE GENOMIC DNA]</scope>
    <source>
        <strain evidence="2 3">DSM 2261</strain>
    </source>
</reference>
<dbReference type="InterPro" id="IPR009937">
    <property type="entry name" value="Phage_holin_3_6"/>
</dbReference>
<dbReference type="Pfam" id="PF07332">
    <property type="entry name" value="Phage_holin_3_6"/>
    <property type="match status" value="1"/>
</dbReference>
<gene>
    <name evidence="2" type="ORF">ATI61_102375</name>
</gene>
<name>A0ABX9K923_9BACT</name>
<protein>
    <submittedName>
        <fullName evidence="2">Superfamily III holin-X</fullName>
    </submittedName>
</protein>
<organism evidence="2 3">
    <name type="scientific">Archangium gephyra</name>
    <dbReference type="NCBI Taxonomy" id="48"/>
    <lineage>
        <taxon>Bacteria</taxon>
        <taxon>Pseudomonadati</taxon>
        <taxon>Myxococcota</taxon>
        <taxon>Myxococcia</taxon>
        <taxon>Myxococcales</taxon>
        <taxon>Cystobacterineae</taxon>
        <taxon>Archangiaceae</taxon>
        <taxon>Archangium</taxon>
    </lineage>
</organism>
<evidence type="ECO:0000313" key="3">
    <source>
        <dbReference type="Proteomes" id="UP000256345"/>
    </source>
</evidence>
<evidence type="ECO:0000313" key="2">
    <source>
        <dbReference type="EMBL" id="REG36001.1"/>
    </source>
</evidence>
<dbReference type="EMBL" id="QUMU01000002">
    <property type="protein sequence ID" value="REG36001.1"/>
    <property type="molecule type" value="Genomic_DNA"/>
</dbReference>
<feature type="transmembrane region" description="Helical" evidence="1">
    <location>
        <begin position="82"/>
        <end position="101"/>
    </location>
</feature>
<dbReference type="Proteomes" id="UP000256345">
    <property type="component" value="Unassembled WGS sequence"/>
</dbReference>
<sequence>MGTEQTERGLSALLGRLTDGFSKLVTQHLTLARVELMEDARVMGSDVARIAAFVPFVLVGYAFLCAALSAFLARWIGWDGSLALVGAVNLVGGGLGIARAASRLKGFRLMNDTAQELNRSVTALAHQTPVPVPVPAVQPATLPGEAGHGR</sequence>
<accession>A0ABX9K923</accession>
<keyword evidence="1" id="KW-0472">Membrane</keyword>
<proteinExistence type="predicted"/>
<comment type="caution">
    <text evidence="2">The sequence shown here is derived from an EMBL/GenBank/DDBJ whole genome shotgun (WGS) entry which is preliminary data.</text>
</comment>
<keyword evidence="1" id="KW-1133">Transmembrane helix</keyword>
<keyword evidence="1" id="KW-0812">Transmembrane</keyword>
<feature type="transmembrane region" description="Helical" evidence="1">
    <location>
        <begin position="50"/>
        <end position="76"/>
    </location>
</feature>
<evidence type="ECO:0000256" key="1">
    <source>
        <dbReference type="SAM" id="Phobius"/>
    </source>
</evidence>